<evidence type="ECO:0000313" key="1">
    <source>
        <dbReference type="EMBL" id="KAJ2766546.1"/>
    </source>
</evidence>
<accession>A0ACC1JSL6</accession>
<evidence type="ECO:0000313" key="2">
    <source>
        <dbReference type="Proteomes" id="UP001140234"/>
    </source>
</evidence>
<feature type="non-terminal residue" evidence="1">
    <location>
        <position position="1"/>
    </location>
</feature>
<keyword evidence="2" id="KW-1185">Reference proteome</keyword>
<dbReference type="Proteomes" id="UP001140234">
    <property type="component" value="Unassembled WGS sequence"/>
</dbReference>
<gene>
    <name evidence="1" type="ORF">IWQ57_004316</name>
</gene>
<dbReference type="EMBL" id="JANBUJ010001666">
    <property type="protein sequence ID" value="KAJ2766546.1"/>
    <property type="molecule type" value="Genomic_DNA"/>
</dbReference>
<proteinExistence type="predicted"/>
<comment type="caution">
    <text evidence="1">The sequence shown here is derived from an EMBL/GenBank/DDBJ whole genome shotgun (WGS) entry which is preliminary data.</text>
</comment>
<protein>
    <submittedName>
        <fullName evidence="1">Uncharacterized protein</fullName>
    </submittedName>
</protein>
<reference evidence="1" key="1">
    <citation type="submission" date="2022-07" db="EMBL/GenBank/DDBJ databases">
        <title>Phylogenomic reconstructions and comparative analyses of Kickxellomycotina fungi.</title>
        <authorList>
            <person name="Reynolds N.K."/>
            <person name="Stajich J.E."/>
            <person name="Barry K."/>
            <person name="Grigoriev I.V."/>
            <person name="Crous P."/>
            <person name="Smith M.E."/>
        </authorList>
    </citation>
    <scope>NUCLEOTIDE SEQUENCE</scope>
    <source>
        <strain evidence="1">CBS 109366</strain>
    </source>
</reference>
<name>A0ACC1JSL6_9FUNG</name>
<organism evidence="1 2">
    <name type="scientific">Coemansia nantahalensis</name>
    <dbReference type="NCBI Taxonomy" id="2789366"/>
    <lineage>
        <taxon>Eukaryota</taxon>
        <taxon>Fungi</taxon>
        <taxon>Fungi incertae sedis</taxon>
        <taxon>Zoopagomycota</taxon>
        <taxon>Kickxellomycotina</taxon>
        <taxon>Kickxellomycetes</taxon>
        <taxon>Kickxellales</taxon>
        <taxon>Kickxellaceae</taxon>
        <taxon>Coemansia</taxon>
    </lineage>
</organism>
<sequence>RESRRRTEPVGLPSMRGSESPDALDDIGASIAAMAAALGEDIPAILGPKKELASVPLPEPSQEPSPVEEEEDEEEELQPAEPPLGLAEAMHMSTDGAQHHTDDEADAVQTPVHPAPPSGSELLLAEQAELQSRLGGSADTTLLSLELDDTPARGGKRKRELAQRRRTTGLEDLGTLPAGAADSADEDCSTDDLLARRERLRRQQERRRRRQTVAELKRRRSSWRGWVPGSTSSPLRPLMSSPPQSPPQSPLLQPLPCQPLRTDAIEQSGHAPGSADKPAPAGHVATGVPAAGEGTLDADPLPLSSLASLTLHAPSTAAMYPPPAWDRPAGPSSSTGNTSEQSGPQTSSDRGRTLPKRRRLADYVASALGIGSANPPTRPADEDDSQHAYPPRPAPIESGWEHVEAGPLPSDTNIGNSAVLENPQTAEETLETRLDSGGPSDAGDATPMVQPSQQPVELYARSQSPDDDADAVLAVATKEAALVEPEDPESVAAAAQEAPAKQQKEEEEEEPPAAAALSPVRTRGRAAAAEPAAPERAPPKPRRTPSRELSALGLPDIAKDAAVVVGGHLLRKQSAADLPAAEEPSATAGPVFSPVRTRSHRKHSAAEKPETPAPATPTKSARTRTPKTTAAAARAKRTGVQQASPPATRSAKRGKRR</sequence>